<dbReference type="EMBL" id="UINC01078433">
    <property type="protein sequence ID" value="SVC19505.1"/>
    <property type="molecule type" value="Genomic_DNA"/>
</dbReference>
<sequence length="129" mass="13193">VVAHLLVPGGEQGAVLQFDSGGVAQIAVSAVAGNRDGFAPGFAVVGADARLVAERLAPMTVTHQQTAIAQSQQVRRQSPDADRVWHAPGFAAVGGLGLECLASVGRVIVSNLHDDRAVGGLDGVQFVVF</sequence>
<gene>
    <name evidence="1" type="ORF">METZ01_LOCUS272359</name>
</gene>
<protein>
    <submittedName>
        <fullName evidence="1">Uncharacterized protein</fullName>
    </submittedName>
</protein>
<organism evidence="1">
    <name type="scientific">marine metagenome</name>
    <dbReference type="NCBI Taxonomy" id="408172"/>
    <lineage>
        <taxon>unclassified sequences</taxon>
        <taxon>metagenomes</taxon>
        <taxon>ecological metagenomes</taxon>
    </lineage>
</organism>
<accession>A0A382K740</accession>
<proteinExistence type="predicted"/>
<feature type="non-terminal residue" evidence="1">
    <location>
        <position position="1"/>
    </location>
</feature>
<dbReference type="AlphaFoldDB" id="A0A382K740"/>
<name>A0A382K740_9ZZZZ</name>
<feature type="non-terminal residue" evidence="1">
    <location>
        <position position="129"/>
    </location>
</feature>
<evidence type="ECO:0000313" key="1">
    <source>
        <dbReference type="EMBL" id="SVC19505.1"/>
    </source>
</evidence>
<reference evidence="1" key="1">
    <citation type="submission" date="2018-05" db="EMBL/GenBank/DDBJ databases">
        <authorList>
            <person name="Lanie J.A."/>
            <person name="Ng W.-L."/>
            <person name="Kazmierczak K.M."/>
            <person name="Andrzejewski T.M."/>
            <person name="Davidsen T.M."/>
            <person name="Wayne K.J."/>
            <person name="Tettelin H."/>
            <person name="Glass J.I."/>
            <person name="Rusch D."/>
            <person name="Podicherti R."/>
            <person name="Tsui H.-C.T."/>
            <person name="Winkler M.E."/>
        </authorList>
    </citation>
    <scope>NUCLEOTIDE SEQUENCE</scope>
</reference>